<dbReference type="CDD" id="cd14981">
    <property type="entry name" value="7tmA_Prostanoid_R"/>
    <property type="match status" value="1"/>
</dbReference>
<dbReference type="PANTHER" id="PTHR11866:SF16">
    <property type="entry name" value="PROSTAGLANDIN E2 RECEPTOR EP4 SUBTYPE-LIKE PROTEIN"/>
    <property type="match status" value="1"/>
</dbReference>
<proteinExistence type="inferred from homology"/>
<comment type="similarity">
    <text evidence="10">Belongs to the G-protein coupled receptor 1 family.</text>
</comment>
<evidence type="ECO:0000256" key="8">
    <source>
        <dbReference type="ARBA" id="ARBA00023180"/>
    </source>
</evidence>
<feature type="transmembrane region" description="Helical" evidence="11">
    <location>
        <begin position="104"/>
        <end position="131"/>
    </location>
</feature>
<reference evidence="13" key="1">
    <citation type="submission" date="2022-11" db="EMBL/GenBank/DDBJ databases">
        <title>Centuries of genome instability and evolution in soft-shell clam transmissible cancer (bioRxiv).</title>
        <authorList>
            <person name="Hart S.F.M."/>
            <person name="Yonemitsu M.A."/>
            <person name="Giersch R.M."/>
            <person name="Beal B.F."/>
            <person name="Arriagada G."/>
            <person name="Davis B.W."/>
            <person name="Ostrander E.A."/>
            <person name="Goff S.P."/>
            <person name="Metzger M.J."/>
        </authorList>
    </citation>
    <scope>NUCLEOTIDE SEQUENCE</scope>
    <source>
        <strain evidence="13">MELC-2E11</strain>
        <tissue evidence="13">Siphon/mantle</tissue>
    </source>
</reference>
<feature type="transmembrane region" description="Helical" evidence="11">
    <location>
        <begin position="237"/>
        <end position="260"/>
    </location>
</feature>
<dbReference type="PRINTS" id="PR00237">
    <property type="entry name" value="GPCRRHODOPSN"/>
</dbReference>
<evidence type="ECO:0000313" key="13">
    <source>
        <dbReference type="EMBL" id="WAR24480.1"/>
    </source>
</evidence>
<sequence>MLLNATSPVFPTVSSEVADDPLVSLKVPAIMFTSGVFGNSLAIFVLLRAPKEHRTSAFYRLVGALAATDLFGTCVTSPITLIVYANNLQWVGGTPVCNFHSFMLSFAGMSTVLMIGVMAIERFISVLMPYFYENHITKERAQLSILGVWTFATLIAFAPVIGLGKNVIQYPGSWCFFSFTCTEVKNQIIPFTFAFTGLAVVSTTIFSNIFVTVSLVRLRGRCIQSVRRKCTGELQMVVLLLGIIVVFTTCWGPILIRILINQIRKQQVDLRADLYAIRLASFNQILDPWIYILFRKELLIKPMVFLKTWMQNQCASMAGVEVTKAPTNADRKCVSNLCNPENSFNLVPLIDNNQVGNTVPDKLKREAA</sequence>
<gene>
    <name evidence="13" type="ORF">MAR_038149</name>
</gene>
<evidence type="ECO:0000256" key="11">
    <source>
        <dbReference type="SAM" id="Phobius"/>
    </source>
</evidence>
<keyword evidence="5 10" id="KW-0297">G-protein coupled receptor</keyword>
<dbReference type="PANTHER" id="PTHR11866">
    <property type="entry name" value="G-PROTEIN COUPLED RECEPTOR FAMILY 1 MEMBER"/>
    <property type="match status" value="1"/>
</dbReference>
<keyword evidence="14" id="KW-1185">Reference proteome</keyword>
<dbReference type="InterPro" id="IPR008365">
    <property type="entry name" value="Prostanoid_rcpt"/>
</dbReference>
<feature type="transmembrane region" description="Helical" evidence="11">
    <location>
        <begin position="61"/>
        <end position="84"/>
    </location>
</feature>
<evidence type="ECO:0000256" key="6">
    <source>
        <dbReference type="ARBA" id="ARBA00023136"/>
    </source>
</evidence>
<dbReference type="Pfam" id="PF00001">
    <property type="entry name" value="7tm_1"/>
    <property type="match status" value="1"/>
</dbReference>
<dbReference type="EMBL" id="CP111024">
    <property type="protein sequence ID" value="WAR24480.1"/>
    <property type="molecule type" value="Genomic_DNA"/>
</dbReference>
<evidence type="ECO:0000256" key="10">
    <source>
        <dbReference type="RuleBase" id="RU000688"/>
    </source>
</evidence>
<keyword evidence="4 11" id="KW-1133">Transmembrane helix</keyword>
<dbReference type="PROSITE" id="PS50262">
    <property type="entry name" value="G_PROTEIN_RECEP_F1_2"/>
    <property type="match status" value="1"/>
</dbReference>
<evidence type="ECO:0000256" key="7">
    <source>
        <dbReference type="ARBA" id="ARBA00023170"/>
    </source>
</evidence>
<feature type="transmembrane region" description="Helical" evidence="11">
    <location>
        <begin position="29"/>
        <end position="49"/>
    </location>
</feature>
<protein>
    <submittedName>
        <fullName evidence="13">PE2R4-like protein</fullName>
    </submittedName>
</protein>
<organism evidence="13 14">
    <name type="scientific">Mya arenaria</name>
    <name type="common">Soft-shell clam</name>
    <dbReference type="NCBI Taxonomy" id="6604"/>
    <lineage>
        <taxon>Eukaryota</taxon>
        <taxon>Metazoa</taxon>
        <taxon>Spiralia</taxon>
        <taxon>Lophotrochozoa</taxon>
        <taxon>Mollusca</taxon>
        <taxon>Bivalvia</taxon>
        <taxon>Autobranchia</taxon>
        <taxon>Heteroconchia</taxon>
        <taxon>Euheterodonta</taxon>
        <taxon>Imparidentia</taxon>
        <taxon>Neoheterodontei</taxon>
        <taxon>Myida</taxon>
        <taxon>Myoidea</taxon>
        <taxon>Myidae</taxon>
        <taxon>Mya</taxon>
    </lineage>
</organism>
<dbReference type="PROSITE" id="PS00237">
    <property type="entry name" value="G_PROTEIN_RECEP_F1_1"/>
    <property type="match status" value="1"/>
</dbReference>
<evidence type="ECO:0000256" key="9">
    <source>
        <dbReference type="ARBA" id="ARBA00023224"/>
    </source>
</evidence>
<feature type="transmembrane region" description="Helical" evidence="11">
    <location>
        <begin position="143"/>
        <end position="168"/>
    </location>
</feature>
<evidence type="ECO:0000256" key="4">
    <source>
        <dbReference type="ARBA" id="ARBA00022989"/>
    </source>
</evidence>
<keyword evidence="8" id="KW-0325">Glycoprotein</keyword>
<feature type="domain" description="G-protein coupled receptors family 1 profile" evidence="12">
    <location>
        <begin position="38"/>
        <end position="291"/>
    </location>
</feature>
<keyword evidence="2" id="KW-1003">Cell membrane</keyword>
<dbReference type="Proteomes" id="UP001164746">
    <property type="component" value="Chromosome 13"/>
</dbReference>
<dbReference type="InterPro" id="IPR017452">
    <property type="entry name" value="GPCR_Rhodpsn_7TM"/>
</dbReference>
<evidence type="ECO:0000256" key="1">
    <source>
        <dbReference type="ARBA" id="ARBA00004651"/>
    </source>
</evidence>
<comment type="subcellular location">
    <subcellularLocation>
        <location evidence="1">Cell membrane</location>
        <topology evidence="1">Multi-pass membrane protein</topology>
    </subcellularLocation>
</comment>
<keyword evidence="7 10" id="KW-0675">Receptor</keyword>
<dbReference type="PRINTS" id="PR01788">
    <property type="entry name" value="PROSTANOIDR"/>
</dbReference>
<dbReference type="SUPFAM" id="SSF81321">
    <property type="entry name" value="Family A G protein-coupled receptor-like"/>
    <property type="match status" value="1"/>
</dbReference>
<evidence type="ECO:0000256" key="2">
    <source>
        <dbReference type="ARBA" id="ARBA00022475"/>
    </source>
</evidence>
<feature type="transmembrane region" description="Helical" evidence="11">
    <location>
        <begin position="188"/>
        <end position="216"/>
    </location>
</feature>
<keyword evidence="3 10" id="KW-0812">Transmembrane</keyword>
<evidence type="ECO:0000256" key="3">
    <source>
        <dbReference type="ARBA" id="ARBA00022692"/>
    </source>
</evidence>
<evidence type="ECO:0000256" key="5">
    <source>
        <dbReference type="ARBA" id="ARBA00023040"/>
    </source>
</evidence>
<dbReference type="InterPro" id="IPR000276">
    <property type="entry name" value="GPCR_Rhodpsn"/>
</dbReference>
<accession>A0ABY7FR21</accession>
<evidence type="ECO:0000313" key="14">
    <source>
        <dbReference type="Proteomes" id="UP001164746"/>
    </source>
</evidence>
<keyword evidence="6 11" id="KW-0472">Membrane</keyword>
<evidence type="ECO:0000259" key="12">
    <source>
        <dbReference type="PROSITE" id="PS50262"/>
    </source>
</evidence>
<keyword evidence="9 10" id="KW-0807">Transducer</keyword>
<name>A0ABY7FR21_MYAAR</name>
<dbReference type="Gene3D" id="1.20.1070.10">
    <property type="entry name" value="Rhodopsin 7-helix transmembrane proteins"/>
    <property type="match status" value="1"/>
</dbReference>